<comment type="caution">
    <text evidence="2">The sequence shown here is derived from an EMBL/GenBank/DDBJ whole genome shotgun (WGS) entry which is preliminary data.</text>
</comment>
<keyword evidence="3" id="KW-1185">Reference proteome</keyword>
<reference evidence="2" key="1">
    <citation type="submission" date="2022-03" db="EMBL/GenBank/DDBJ databases">
        <authorList>
            <person name="Brunel B."/>
        </authorList>
    </citation>
    <scope>NUCLEOTIDE SEQUENCE</scope>
    <source>
        <strain evidence="2">STM4922sample</strain>
    </source>
</reference>
<feature type="transmembrane region" description="Helical" evidence="1">
    <location>
        <begin position="21"/>
        <end position="40"/>
    </location>
</feature>
<evidence type="ECO:0000313" key="3">
    <source>
        <dbReference type="Proteomes" id="UP001152604"/>
    </source>
</evidence>
<dbReference type="InterPro" id="IPR014980">
    <property type="entry name" value="DOPA_dioxygen"/>
</dbReference>
<evidence type="ECO:0000256" key="1">
    <source>
        <dbReference type="SAM" id="Phobius"/>
    </source>
</evidence>
<keyword evidence="1" id="KW-0472">Membrane</keyword>
<keyword evidence="1" id="KW-1133">Transmembrane helix</keyword>
<dbReference type="InterPro" id="IPR023389">
    <property type="entry name" value="DOPA-like_sf"/>
</dbReference>
<name>A0ABM9DXL6_9HYPH</name>
<dbReference type="SUPFAM" id="SSF143410">
    <property type="entry name" value="DOPA-like"/>
    <property type="match status" value="1"/>
</dbReference>
<dbReference type="EMBL" id="CAKXZS010000021">
    <property type="protein sequence ID" value="CAH2400968.1"/>
    <property type="molecule type" value="Genomic_DNA"/>
</dbReference>
<evidence type="ECO:0008006" key="4">
    <source>
        <dbReference type="Google" id="ProtNLM"/>
    </source>
</evidence>
<accession>A0ABM9DXL6</accession>
<dbReference type="Gene3D" id="3.30.70.1240">
    <property type="entry name" value="DOPA-like domains"/>
    <property type="match status" value="1"/>
</dbReference>
<evidence type="ECO:0000313" key="2">
    <source>
        <dbReference type="EMBL" id="CAH2400968.1"/>
    </source>
</evidence>
<sequence length="41" mass="4675">MRLGNWRDQPVGPHAQAMYQVSFASEIFATLVPWLMLNLAD</sequence>
<keyword evidence="1" id="KW-0812">Transmembrane</keyword>
<dbReference type="Pfam" id="PF08883">
    <property type="entry name" value="DOPA_dioxygen"/>
    <property type="match status" value="1"/>
</dbReference>
<protein>
    <recommendedName>
        <fullName evidence="4">MFS transporter</fullName>
    </recommendedName>
</protein>
<proteinExistence type="predicted"/>
<organism evidence="2 3">
    <name type="scientific">Mesorhizobium ventifaucium</name>
    <dbReference type="NCBI Taxonomy" id="666020"/>
    <lineage>
        <taxon>Bacteria</taxon>
        <taxon>Pseudomonadati</taxon>
        <taxon>Pseudomonadota</taxon>
        <taxon>Alphaproteobacteria</taxon>
        <taxon>Hyphomicrobiales</taxon>
        <taxon>Phyllobacteriaceae</taxon>
        <taxon>Mesorhizobium</taxon>
    </lineage>
</organism>
<dbReference type="Proteomes" id="UP001152604">
    <property type="component" value="Unassembled WGS sequence"/>
</dbReference>
<gene>
    <name evidence="2" type="ORF">MES4922_280017</name>
</gene>